<dbReference type="InterPro" id="IPR023404">
    <property type="entry name" value="rSAM_horseshoe"/>
</dbReference>
<feature type="domain" description="Radical SAM core" evidence="7">
    <location>
        <begin position="171"/>
        <end position="401"/>
    </location>
</feature>
<dbReference type="Pfam" id="PF13311">
    <property type="entry name" value="DUF4080"/>
    <property type="match status" value="1"/>
</dbReference>
<keyword evidence="5" id="KW-0411">Iron-sulfur</keyword>
<name>A0AA42DLS2_9FIRM</name>
<dbReference type="GO" id="GO:0051539">
    <property type="term" value="F:4 iron, 4 sulfur cluster binding"/>
    <property type="evidence" value="ECO:0007669"/>
    <property type="project" value="UniProtKB-KW"/>
</dbReference>
<dbReference type="SFLD" id="SFLDS00029">
    <property type="entry name" value="Radical_SAM"/>
    <property type="match status" value="1"/>
</dbReference>
<dbReference type="CDD" id="cd01335">
    <property type="entry name" value="Radical_SAM"/>
    <property type="match status" value="1"/>
</dbReference>
<keyword evidence="3" id="KW-0479">Metal-binding</keyword>
<dbReference type="PANTHER" id="PTHR43409">
    <property type="entry name" value="ANAEROBIC MAGNESIUM-PROTOPORPHYRIN IX MONOMETHYL ESTER CYCLASE-RELATED"/>
    <property type="match status" value="1"/>
</dbReference>
<sequence>MKILLVSFNAKFIHSSLALRLIRDYCNDYKEHMEILELTINHQMGAILKEIYVKQPDVLGLSCYIWNMDLVEELVPLIKKVLPDTKIVLGGPEVSYNSESLFDKMPIDVVIENEGEETWYDYASYLIEDVGDLESIKGIVYRDKEGKVQRNMARPLMDMAKLPFVYDDLTGLEHKIMYYEASRGCPFNCQYCLSSIEKGVRFMPLERVLSEIQYFLDNRVKQVKFVDRTFNTHKYYARSIWQYIIEHDNGYTNFHFEIAAELLTDECLGLLKDARPGLIQFEIGVQSSNLEVLTAIDRKMPFEDIREISLKIKKLGNIHQHLDLIAGLPFEDYASFRQSFNDVISLRPEQFQLGFLKLLKGSGLRKKAEEYGIIYHQKAPYEVLYTKHISFAELLRLHGIEELVERYYNSERFSRSLEYLYTLCTSPFDFYEAFNDFWEEKGYDKVAHKKDAYYLILVEFADTLAGINSELVRELVKMDWYAHEMIKEVPAQLVTLDQTPYHEHANSLIRDDAFMVEEVGVDSTWTSRQRLRKMHIEWFEYDVNGHLQKECIPMAILFDYTVQPARYTHLNSLIKA</sequence>
<dbReference type="Gene3D" id="3.80.30.20">
    <property type="entry name" value="tm_1862 like domain"/>
    <property type="match status" value="1"/>
</dbReference>
<feature type="domain" description="B12-binding" evidence="6">
    <location>
        <begin position="1"/>
        <end position="133"/>
    </location>
</feature>
<gene>
    <name evidence="8" type="ORF">PBV87_07180</name>
</gene>
<dbReference type="PROSITE" id="PS51918">
    <property type="entry name" value="RADICAL_SAM"/>
    <property type="match status" value="1"/>
</dbReference>
<dbReference type="GO" id="GO:0031419">
    <property type="term" value="F:cobalamin binding"/>
    <property type="evidence" value="ECO:0007669"/>
    <property type="project" value="InterPro"/>
</dbReference>
<dbReference type="InterPro" id="IPR036724">
    <property type="entry name" value="Cobalamin-bd_sf"/>
</dbReference>
<dbReference type="SUPFAM" id="SSF52242">
    <property type="entry name" value="Cobalamin (vitamin B12)-binding domain"/>
    <property type="match status" value="1"/>
</dbReference>
<organism evidence="8 9">
    <name type="scientific">Holtiella tumoricola</name>
    <dbReference type="NCBI Taxonomy" id="3018743"/>
    <lineage>
        <taxon>Bacteria</taxon>
        <taxon>Bacillati</taxon>
        <taxon>Bacillota</taxon>
        <taxon>Clostridia</taxon>
        <taxon>Lachnospirales</taxon>
        <taxon>Cellulosilyticaceae</taxon>
        <taxon>Holtiella</taxon>
    </lineage>
</organism>
<dbReference type="InterPro" id="IPR006638">
    <property type="entry name" value="Elp3/MiaA/NifB-like_rSAM"/>
</dbReference>
<dbReference type="SUPFAM" id="SSF102114">
    <property type="entry name" value="Radical SAM enzymes"/>
    <property type="match status" value="1"/>
</dbReference>
<dbReference type="SMART" id="SM00729">
    <property type="entry name" value="Elp3"/>
    <property type="match status" value="1"/>
</dbReference>
<evidence type="ECO:0000256" key="3">
    <source>
        <dbReference type="ARBA" id="ARBA00022723"/>
    </source>
</evidence>
<dbReference type="PANTHER" id="PTHR43409:SF16">
    <property type="entry name" value="SLR0320 PROTEIN"/>
    <property type="match status" value="1"/>
</dbReference>
<evidence type="ECO:0000313" key="9">
    <source>
        <dbReference type="Proteomes" id="UP001169242"/>
    </source>
</evidence>
<proteinExistence type="predicted"/>
<dbReference type="GO" id="GO:0003824">
    <property type="term" value="F:catalytic activity"/>
    <property type="evidence" value="ECO:0007669"/>
    <property type="project" value="InterPro"/>
</dbReference>
<dbReference type="InterPro" id="IPR051198">
    <property type="entry name" value="BchE-like"/>
</dbReference>
<keyword evidence="4" id="KW-0408">Iron</keyword>
<reference evidence="8" key="1">
    <citation type="journal article" date="2023" name="Int. J. Syst. Evol. Microbiol.">
        <title>&lt;i&gt;Holtiella tumoricola&lt;/i&gt; gen. nov. sp. nov., isolated from a human clinical sample.</title>
        <authorList>
            <person name="Allen-Vercoe E."/>
            <person name="Daigneault M.C."/>
            <person name="Vancuren S.J."/>
            <person name="Cochrane K."/>
            <person name="O'Neal L.L."/>
            <person name="Sankaranarayanan K."/>
            <person name="Lawson P.A."/>
        </authorList>
    </citation>
    <scope>NUCLEOTIDE SEQUENCE</scope>
    <source>
        <strain evidence="8">CC70A</strain>
    </source>
</reference>
<evidence type="ECO:0000259" key="6">
    <source>
        <dbReference type="PROSITE" id="PS51332"/>
    </source>
</evidence>
<dbReference type="Pfam" id="PF04055">
    <property type="entry name" value="Radical_SAM"/>
    <property type="match status" value="1"/>
</dbReference>
<evidence type="ECO:0000256" key="4">
    <source>
        <dbReference type="ARBA" id="ARBA00023004"/>
    </source>
</evidence>
<dbReference type="AlphaFoldDB" id="A0AA42DLS2"/>
<dbReference type="InterPro" id="IPR006158">
    <property type="entry name" value="Cobalamin-bd"/>
</dbReference>
<evidence type="ECO:0000256" key="5">
    <source>
        <dbReference type="ARBA" id="ARBA00023014"/>
    </source>
</evidence>
<dbReference type="EMBL" id="JAQIFT010000030">
    <property type="protein sequence ID" value="MDA3731260.1"/>
    <property type="molecule type" value="Genomic_DNA"/>
</dbReference>
<dbReference type="GO" id="GO:0046872">
    <property type="term" value="F:metal ion binding"/>
    <property type="evidence" value="ECO:0007669"/>
    <property type="project" value="UniProtKB-KW"/>
</dbReference>
<dbReference type="SFLD" id="SFLDG01123">
    <property type="entry name" value="methyltransferase_(Class_B)"/>
    <property type="match status" value="1"/>
</dbReference>
<evidence type="ECO:0000256" key="1">
    <source>
        <dbReference type="ARBA" id="ARBA00001966"/>
    </source>
</evidence>
<comment type="cofactor">
    <cofactor evidence="1">
        <name>[4Fe-4S] cluster</name>
        <dbReference type="ChEBI" id="CHEBI:49883"/>
    </cofactor>
</comment>
<keyword evidence="2" id="KW-0949">S-adenosyl-L-methionine</keyword>
<dbReference type="CDD" id="cd02068">
    <property type="entry name" value="radical_SAM_B12_BD"/>
    <property type="match status" value="1"/>
</dbReference>
<dbReference type="GO" id="GO:0005829">
    <property type="term" value="C:cytosol"/>
    <property type="evidence" value="ECO:0007669"/>
    <property type="project" value="TreeGrafter"/>
</dbReference>
<protein>
    <submittedName>
        <fullName evidence="8">B12-binding domain-containing radical SAM protein</fullName>
    </submittedName>
</protein>
<dbReference type="Proteomes" id="UP001169242">
    <property type="component" value="Unassembled WGS sequence"/>
</dbReference>
<keyword evidence="9" id="KW-1185">Reference proteome</keyword>
<dbReference type="PROSITE" id="PS51332">
    <property type="entry name" value="B12_BINDING"/>
    <property type="match status" value="1"/>
</dbReference>
<dbReference type="RefSeq" id="WP_271011666.1">
    <property type="nucleotide sequence ID" value="NZ_JAQIFT010000030.1"/>
</dbReference>
<comment type="caution">
    <text evidence="8">The sequence shown here is derived from an EMBL/GenBank/DDBJ whole genome shotgun (WGS) entry which is preliminary data.</text>
</comment>
<dbReference type="Pfam" id="PF02310">
    <property type="entry name" value="B12-binding"/>
    <property type="match status" value="1"/>
</dbReference>
<accession>A0AA42DLS2</accession>
<evidence type="ECO:0000259" key="7">
    <source>
        <dbReference type="PROSITE" id="PS51918"/>
    </source>
</evidence>
<dbReference type="InterPro" id="IPR058240">
    <property type="entry name" value="rSAM_sf"/>
</dbReference>
<dbReference type="InterPro" id="IPR025288">
    <property type="entry name" value="DUF4080"/>
</dbReference>
<dbReference type="Gene3D" id="3.40.50.280">
    <property type="entry name" value="Cobalamin-binding domain"/>
    <property type="match status" value="1"/>
</dbReference>
<dbReference type="InterPro" id="IPR034466">
    <property type="entry name" value="Methyltransferase_Class_B"/>
</dbReference>
<evidence type="ECO:0000313" key="8">
    <source>
        <dbReference type="EMBL" id="MDA3731260.1"/>
    </source>
</evidence>
<evidence type="ECO:0000256" key="2">
    <source>
        <dbReference type="ARBA" id="ARBA00022691"/>
    </source>
</evidence>
<dbReference type="InterPro" id="IPR007197">
    <property type="entry name" value="rSAM"/>
</dbReference>
<dbReference type="SFLD" id="SFLDG01082">
    <property type="entry name" value="B12-binding_domain_containing"/>
    <property type="match status" value="1"/>
</dbReference>